<dbReference type="Pfam" id="PF06985">
    <property type="entry name" value="HET"/>
    <property type="match status" value="1"/>
</dbReference>
<sequence>MDIPQKEQEARSHIELIRRAKGLDGPETNISDLENALIILSEQLYQKSTHFLSELIQNADDNSYDTCAPTLNITFTHSNKTLRIDCNEVGFGKANVEAICKIGRSTKTSLENTTRYIGEKGIGFKSVFKVADVVSISSGHYTFKFEKNKTLGMIAPIWAEFPEYRLPHNTSVLLQLSVDYDTAELEDELKSLDPRLLMFLRKLKQVNVTCYGELGKVWRSSLGRHDTAPSLEGASRVNLHHNAAFSSFEVIRSPVDDMPRDPKRLGCTASEILLAFPVSPNGEPWIAAQKVYAFLPVRDHGFKFLMQADFLLIASREDIDVSSAWNRRLLVAIPEAILQAVHILIKGNLRYSWMRYLPDRPPLSDFFEHLESEIRRTLSQAAIMESLAGQLVAPKNLKFVPAEFCDEQHLPLVLDECTAPKYMCRKYAVDDKAAFIRLGVQELTTREFVDDIQSFISTASNKCKAMPDPWHSALAEALIHAIHRDPRIQEKVSQLPIIPLKNGQWTAPSRQQTCFGSAAEQLSIPGGISVSEIDPQASAQSSRRSLFILLGAKTYSRDLVCDAIISAQSLSDFNPNALDANDLISQAVFLFEAGWKNPGDHDLWVATDDGSAKRSSETYGDSLRPHSAKVLFNDIGARFAFLHPGYSKAAMKIDGSWERWICEQLHVAEYPRLISSLSPKLIVTRDFRILTEEMDPMQLLLLLRDRWNEYSQDFLPSESPQPEVEGSKSKLREKITALIVPCQGGGTRPLGQTVLPLTDILSEDMDSTTFLQVPVPEDARWRFLRHFGVIVDPGVSQYIQYLRQMKDSGTNVKHVEEIYKRIQSYASGDAEEIKKTFDSEDLIYVPSGRGGDQGNWVRCSICVWHGPRWLRKTPCLKDMYSDLYPFFWFTLKIRNATWRTIIDEAEFLNASDDVGYISEVFKAINECLEENQDPCTKADIVKSLKDAHIFPIDAGKSGCVFDYMSTAQDLDMWFIADRWHLKKSFDGLVPLLALSVDIVEKLQLTITTLGLRDRLLSQAAGANAQAIGTTHPHQAFTSSLREKARHIARILPKDHLARTEIIAQLRNLIVYTSEEVVIQWTVKMKSGEVPGRVDSGRVKITQKGNTMSIYLRQKDADGGHTPLDLREHLTRVCELEDAGQIRLLDFILSERDLEEVDNELSRRGYPQSVPEFDDPSLNAGGLSEIWKLSPSEQAVDGRPQFRGRKSNTRRHQMWQAAPDPPDTVQSFLDRFNLAKSFKGRLAQPWSEAEADQMLAHLCRLENIDPWVLLPQKRSTWYNILKDRDQPPGPVTGIHWSTGRDVHYKGHLLRTRNSFPATIYQDSRRNIRISVSTAVQNGIGDEMLFAAELYVSRLLEKQLGSDFIPEVHWTSSLRSKAGLLPFLKGKMTTSTFTINDLHGTFSKILANNGYKVASSWRPSPTFHIDVVPSEGDLTEAFCLDPNQVRKAWECHIAMKGSPPSDVYVLARIIHVRFKPEIRLFVDPWELHAEGLLTLESISQYQGSFQQEAKSVCLQGPEDLRLVGKEQERSLGRLLHRRKHSRDTPSPQPLDLLYRYERLQFDEMRVLELFPGEDDAPLSGSVYQMNLAKVRPYFALSYVWGPAMKSYQLKTTQGNIPLTASLAAALKRIRKGNESIYVWVDAICINQNDDHEKAIQIRMLPRIFHSAEVVLGWIGDQSEDSSKAIQTLLQICTLEICPKDWPDNLPQTPGNWRNGVPPSDDGIWWAIRDLFKREWFSRVWVIQEVVLAWDMRLICGEYEVDWEDIVTALGICMDNNAELLGPDSYLRQILPSLKPAYTLGSTRRAFEDKRLSKRFDLLSLLDIFQYAKSSKECDKLFAMLGIACDSSDSIFDPDYSSPLENVVCRYAQEFVRRGNALELLYRAGEAKSYNFSSWIPNWTSVEFCRTISTWRGTEGVFAAATRTQGHTSIRTRGSNLLEILATQVDTVARISTVSMQEKEIITVVNDAHALIDELGTYPTGESLATVKLKAPIGSAVAPCTDDVASIENITSLTDDLEGDDNPALNNAFDWSESLTSVHCIRDIVNLLEQPKHKRDKSWKYWTTAAAFMKRLSDGRFFVTKRGYIGIGPPTAKVGDRVFVLKGGAVPFLLREKYRRHREGRSNRRLASLVGEAYVHGIMYGEGLQFEGVRTEIIDLE</sequence>
<evidence type="ECO:0000313" key="4">
    <source>
        <dbReference type="Proteomes" id="UP000799291"/>
    </source>
</evidence>
<dbReference type="InterPro" id="IPR052957">
    <property type="entry name" value="Auxin_embryo_med"/>
</dbReference>
<dbReference type="Pfam" id="PF25794">
    <property type="entry name" value="SACS"/>
    <property type="match status" value="1"/>
</dbReference>
<dbReference type="InterPro" id="IPR036890">
    <property type="entry name" value="HATPase_C_sf"/>
</dbReference>
<dbReference type="InterPro" id="IPR058210">
    <property type="entry name" value="SACS/Nov_dom"/>
</dbReference>
<organism evidence="3 4">
    <name type="scientific">Lentithecium fluviatile CBS 122367</name>
    <dbReference type="NCBI Taxonomy" id="1168545"/>
    <lineage>
        <taxon>Eukaryota</taxon>
        <taxon>Fungi</taxon>
        <taxon>Dikarya</taxon>
        <taxon>Ascomycota</taxon>
        <taxon>Pezizomycotina</taxon>
        <taxon>Dothideomycetes</taxon>
        <taxon>Pleosporomycetidae</taxon>
        <taxon>Pleosporales</taxon>
        <taxon>Massarineae</taxon>
        <taxon>Lentitheciaceae</taxon>
        <taxon>Lentithecium</taxon>
    </lineage>
</organism>
<dbReference type="PANTHER" id="PTHR32387">
    <property type="entry name" value="WU:FJ29H11"/>
    <property type="match status" value="1"/>
</dbReference>
<evidence type="ECO:0000313" key="3">
    <source>
        <dbReference type="EMBL" id="KAF2679081.1"/>
    </source>
</evidence>
<reference evidence="3" key="1">
    <citation type="journal article" date="2020" name="Stud. Mycol.">
        <title>101 Dothideomycetes genomes: a test case for predicting lifestyles and emergence of pathogens.</title>
        <authorList>
            <person name="Haridas S."/>
            <person name="Albert R."/>
            <person name="Binder M."/>
            <person name="Bloem J."/>
            <person name="Labutti K."/>
            <person name="Salamov A."/>
            <person name="Andreopoulos B."/>
            <person name="Baker S."/>
            <person name="Barry K."/>
            <person name="Bills G."/>
            <person name="Bluhm B."/>
            <person name="Cannon C."/>
            <person name="Castanera R."/>
            <person name="Culley D."/>
            <person name="Daum C."/>
            <person name="Ezra D."/>
            <person name="Gonzalez J."/>
            <person name="Henrissat B."/>
            <person name="Kuo A."/>
            <person name="Liang C."/>
            <person name="Lipzen A."/>
            <person name="Lutzoni F."/>
            <person name="Magnuson J."/>
            <person name="Mondo S."/>
            <person name="Nolan M."/>
            <person name="Ohm R."/>
            <person name="Pangilinan J."/>
            <person name="Park H.-J."/>
            <person name="Ramirez L."/>
            <person name="Alfaro M."/>
            <person name="Sun H."/>
            <person name="Tritt A."/>
            <person name="Yoshinaga Y."/>
            <person name="Zwiers L.-H."/>
            <person name="Turgeon B."/>
            <person name="Goodwin S."/>
            <person name="Spatafora J."/>
            <person name="Crous P."/>
            <person name="Grigoriev I."/>
        </authorList>
    </citation>
    <scope>NUCLEOTIDE SEQUENCE</scope>
    <source>
        <strain evidence="3">CBS 122367</strain>
    </source>
</reference>
<proteinExistence type="predicted"/>
<evidence type="ECO:0000259" key="1">
    <source>
        <dbReference type="Pfam" id="PF06985"/>
    </source>
</evidence>
<evidence type="ECO:0000259" key="2">
    <source>
        <dbReference type="Pfam" id="PF25794"/>
    </source>
</evidence>
<dbReference type="EMBL" id="MU005606">
    <property type="protein sequence ID" value="KAF2679081.1"/>
    <property type="molecule type" value="Genomic_DNA"/>
</dbReference>
<dbReference type="Proteomes" id="UP000799291">
    <property type="component" value="Unassembled WGS sequence"/>
</dbReference>
<dbReference type="InterPro" id="IPR010730">
    <property type="entry name" value="HET"/>
</dbReference>
<protein>
    <submittedName>
        <fullName evidence="3">Uncharacterized protein</fullName>
    </submittedName>
</protein>
<dbReference type="SUPFAM" id="SSF55874">
    <property type="entry name" value="ATPase domain of HSP90 chaperone/DNA topoisomerase II/histidine kinase"/>
    <property type="match status" value="1"/>
</dbReference>
<dbReference type="Pfam" id="PF26639">
    <property type="entry name" value="Het-6_barrel"/>
    <property type="match status" value="1"/>
</dbReference>
<keyword evidence="4" id="KW-1185">Reference proteome</keyword>
<dbReference type="OrthoDB" id="1262810at2759"/>
<accession>A0A6G1IMA8</accession>
<gene>
    <name evidence="3" type="ORF">K458DRAFT_408347</name>
</gene>
<dbReference type="NCBIfam" id="NF047352">
    <property type="entry name" value="P_loop_sacsin"/>
    <property type="match status" value="1"/>
</dbReference>
<dbReference type="PANTHER" id="PTHR32387:SF0">
    <property type="entry name" value="PROTEIN NO VEIN"/>
    <property type="match status" value="1"/>
</dbReference>
<dbReference type="Gene3D" id="3.30.565.10">
    <property type="entry name" value="Histidine kinase-like ATPase, C-terminal domain"/>
    <property type="match status" value="1"/>
</dbReference>
<name>A0A6G1IMA8_9PLEO</name>
<feature type="domain" description="Heterokaryon incompatibility" evidence="1">
    <location>
        <begin position="1591"/>
        <end position="1742"/>
    </location>
</feature>
<feature type="domain" description="Sacsin/Nov" evidence="2">
    <location>
        <begin position="45"/>
        <end position="142"/>
    </location>
</feature>